<evidence type="ECO:0000259" key="1">
    <source>
        <dbReference type="Pfam" id="PF08241"/>
    </source>
</evidence>
<dbReference type="EMBL" id="SHNO01000001">
    <property type="protein sequence ID" value="MCX2978665.1"/>
    <property type="molecule type" value="Genomic_DNA"/>
</dbReference>
<dbReference type="PANTHER" id="PTHR43591">
    <property type="entry name" value="METHYLTRANSFERASE"/>
    <property type="match status" value="1"/>
</dbReference>
<gene>
    <name evidence="2" type="ORF">EYC82_14965</name>
</gene>
<proteinExistence type="predicted"/>
<dbReference type="Pfam" id="PF08241">
    <property type="entry name" value="Methyltransf_11"/>
    <property type="match status" value="1"/>
</dbReference>
<keyword evidence="3" id="KW-1185">Reference proteome</keyword>
<feature type="domain" description="Methyltransferase type 11" evidence="1">
    <location>
        <begin position="105"/>
        <end position="188"/>
    </location>
</feature>
<dbReference type="Gene3D" id="3.40.50.150">
    <property type="entry name" value="Vaccinia Virus protein VP39"/>
    <property type="match status" value="1"/>
</dbReference>
<dbReference type="Proteomes" id="UP001143304">
    <property type="component" value="Unassembled WGS sequence"/>
</dbReference>
<accession>A0ABT3TA07</accession>
<dbReference type="SUPFAM" id="SSF53335">
    <property type="entry name" value="S-adenosyl-L-methionine-dependent methyltransferases"/>
    <property type="match status" value="1"/>
</dbReference>
<name>A0ABT3TA07_9GAMM</name>
<comment type="caution">
    <text evidence="2">The sequence shown here is derived from an EMBL/GenBank/DDBJ whole genome shotgun (WGS) entry which is preliminary data.</text>
</comment>
<evidence type="ECO:0000313" key="2">
    <source>
        <dbReference type="EMBL" id="MCX2978665.1"/>
    </source>
</evidence>
<dbReference type="GO" id="GO:0008168">
    <property type="term" value="F:methyltransferase activity"/>
    <property type="evidence" value="ECO:0007669"/>
    <property type="project" value="UniProtKB-KW"/>
</dbReference>
<protein>
    <submittedName>
        <fullName evidence="2">Class I SAM-dependent methyltransferase</fullName>
    </submittedName>
</protein>
<keyword evidence="2" id="KW-0489">Methyltransferase</keyword>
<dbReference type="GO" id="GO:0032259">
    <property type="term" value="P:methylation"/>
    <property type="evidence" value="ECO:0007669"/>
    <property type="project" value="UniProtKB-KW"/>
</dbReference>
<organism evidence="2 3">
    <name type="scientific">Candidatus Marimicrobium litorale</name>
    <dbReference type="NCBI Taxonomy" id="2518991"/>
    <lineage>
        <taxon>Bacteria</taxon>
        <taxon>Pseudomonadati</taxon>
        <taxon>Pseudomonadota</taxon>
        <taxon>Gammaproteobacteria</taxon>
        <taxon>Cellvibrionales</taxon>
        <taxon>Halieaceae</taxon>
        <taxon>Marimicrobium</taxon>
    </lineage>
</organism>
<evidence type="ECO:0000313" key="3">
    <source>
        <dbReference type="Proteomes" id="UP001143304"/>
    </source>
</evidence>
<dbReference type="InterPro" id="IPR029063">
    <property type="entry name" value="SAM-dependent_MTases_sf"/>
</dbReference>
<keyword evidence="2" id="KW-0808">Transferase</keyword>
<dbReference type="CDD" id="cd02440">
    <property type="entry name" value="AdoMet_MTases"/>
    <property type="match status" value="1"/>
</dbReference>
<sequence length="245" mass="28980">MLIKIRVTKFMLSREITTKIAFILDELIPPVLRDSKWFMWIPFKLLFGKKTTEFFRFKEHAFDMSFDQFKKTYESLESVHIQRETDLNRACISAILDNIEGNNVLEVGCGRAHLAKKINARAQVVACDMVISHEMRISNPEIDFRAVNIEDLPFIDSEFDTVVCTHTLEHVLDIERAISELRRVAKKRLIIVVPKQRPYKYTFDLHIHFFPYRWSLLACMQQSERTGSRSLRLIEGDWYYQEEIE</sequence>
<reference evidence="2" key="1">
    <citation type="submission" date="2019-02" db="EMBL/GenBank/DDBJ databases">
        <authorList>
            <person name="Li S.-H."/>
        </authorList>
    </citation>
    <scope>NUCLEOTIDE SEQUENCE</scope>
    <source>
        <strain evidence="2">IMCC11814</strain>
    </source>
</reference>
<dbReference type="InterPro" id="IPR013216">
    <property type="entry name" value="Methyltransf_11"/>
</dbReference>